<feature type="compositionally biased region" description="Low complexity" evidence="4">
    <location>
        <begin position="967"/>
        <end position="977"/>
    </location>
</feature>
<feature type="compositionally biased region" description="Low complexity" evidence="4">
    <location>
        <begin position="899"/>
        <end position="910"/>
    </location>
</feature>
<dbReference type="PROSITE" id="PS50110">
    <property type="entry name" value="RESPONSE_REGULATORY"/>
    <property type="match status" value="1"/>
</dbReference>
<dbReference type="GO" id="GO:0000160">
    <property type="term" value="P:phosphorelay signal transduction system"/>
    <property type="evidence" value="ECO:0007669"/>
    <property type="project" value="UniProtKB-KW"/>
</dbReference>
<feature type="region of interest" description="Disordered" evidence="4">
    <location>
        <begin position="685"/>
        <end position="931"/>
    </location>
</feature>
<feature type="compositionally biased region" description="Basic and acidic residues" evidence="4">
    <location>
        <begin position="590"/>
        <end position="604"/>
    </location>
</feature>
<dbReference type="InterPro" id="IPR001789">
    <property type="entry name" value="Sig_transdc_resp-reg_receiver"/>
</dbReference>
<keyword evidence="2" id="KW-0902">Two-component regulatory system</keyword>
<accession>A0A699GFU8</accession>
<feature type="compositionally biased region" description="Basic and acidic residues" evidence="4">
    <location>
        <begin position="853"/>
        <end position="864"/>
    </location>
</feature>
<evidence type="ECO:0000256" key="3">
    <source>
        <dbReference type="PROSITE-ProRule" id="PRU00169"/>
    </source>
</evidence>
<dbReference type="Gene3D" id="3.40.50.2300">
    <property type="match status" value="1"/>
</dbReference>
<evidence type="ECO:0000256" key="4">
    <source>
        <dbReference type="SAM" id="MobiDB-lite"/>
    </source>
</evidence>
<feature type="compositionally biased region" description="Basic residues" evidence="4">
    <location>
        <begin position="474"/>
        <end position="486"/>
    </location>
</feature>
<feature type="region of interest" description="Disordered" evidence="4">
    <location>
        <begin position="588"/>
        <end position="650"/>
    </location>
</feature>
<feature type="region of interest" description="Disordered" evidence="4">
    <location>
        <begin position="1153"/>
        <end position="1179"/>
    </location>
</feature>
<dbReference type="Pfam" id="PF00072">
    <property type="entry name" value="Response_reg"/>
    <property type="match status" value="1"/>
</dbReference>
<organism evidence="6">
    <name type="scientific">Tanacetum cinerariifolium</name>
    <name type="common">Dalmatian daisy</name>
    <name type="synonym">Chrysanthemum cinerariifolium</name>
    <dbReference type="NCBI Taxonomy" id="118510"/>
    <lineage>
        <taxon>Eukaryota</taxon>
        <taxon>Viridiplantae</taxon>
        <taxon>Streptophyta</taxon>
        <taxon>Embryophyta</taxon>
        <taxon>Tracheophyta</taxon>
        <taxon>Spermatophyta</taxon>
        <taxon>Magnoliopsida</taxon>
        <taxon>eudicotyledons</taxon>
        <taxon>Gunneridae</taxon>
        <taxon>Pentapetalae</taxon>
        <taxon>asterids</taxon>
        <taxon>campanulids</taxon>
        <taxon>Asterales</taxon>
        <taxon>Asteraceae</taxon>
        <taxon>Asteroideae</taxon>
        <taxon>Anthemideae</taxon>
        <taxon>Anthemidinae</taxon>
        <taxon>Tanacetum</taxon>
    </lineage>
</organism>
<dbReference type="CDD" id="cd17546">
    <property type="entry name" value="REC_hyHK_CKI1_RcsC-like"/>
    <property type="match status" value="1"/>
</dbReference>
<evidence type="ECO:0000256" key="1">
    <source>
        <dbReference type="ARBA" id="ARBA00022553"/>
    </source>
</evidence>
<comment type="caution">
    <text evidence="6">The sequence shown here is derived from an EMBL/GenBank/DDBJ whole genome shotgun (WGS) entry which is preliminary data.</text>
</comment>
<feature type="compositionally biased region" description="Basic and acidic residues" evidence="4">
    <location>
        <begin position="999"/>
        <end position="1029"/>
    </location>
</feature>
<feature type="domain" description="Response regulatory" evidence="5">
    <location>
        <begin position="13"/>
        <end position="129"/>
    </location>
</feature>
<feature type="region of interest" description="Disordered" evidence="4">
    <location>
        <begin position="474"/>
        <end position="542"/>
    </location>
</feature>
<sequence>MDAGNGRRLAGLRLLLVEDNFLNQQVACELLKAEGAVVDVASDGAEGLACMAGERVFDAVLMDMQMPVMDGYEATRRLRAQGHTSLPILALTAHVIESERDECRAAGLDDFIAKPIDFEELIGTVARYCRPLLAGLAQGGGPGRMGQHVLPVRRQIVCHLRAAVRRDVLSAVPQPRPARRGFPLPLCVAPGTAAGLWPGQFHGLPRRYPQHLRGAGTGADPGGAPAQRGGAWHCRAVAVAAVCMAGILPGFILARPATGRSRFMGLFWPRQSIPDARRVDRGAGTSLIGHHHVMVQSCPDGRAGGVFYAGVSCFARAGVFLAAGPHEFNQLCRAVDHRHGAVLRLRSRTLSTHRRHHGAGNRHCAGAAAAAVQRLVAALPCAGTAGSAVAQGHAGIPADAGRAPATSTANRPVRRRSRSRQSGRARLHSSATPARPPRWPASAVRTARRRHVIPGPGWHRPRRFPAVSCLPSHTARRAPVHRRPVSRRQNTAQRLPIPLPGPGALKHRASGGRRCRSVHRHRRPPIGRRPIMPSTRGPLADARPTIAPRFFVRRRDRSGGMSTGPWCQKTVADTKSAALPARYNPALSLSKHDHDRPGRRRFIDARAGPGRAGVCAGAAGRPRVPAPDRRGGIRRPPLPVRPGAGARRAGQAVEVAQARCRHARRPAARACQRCRDRRTARPRADVCAGDRRRQRRLRPRPATVPARPGGHADRRAGRHGVRPHPPAPAPCGRARDGRAACRTHAPEHQPGRIPGIVRRGAPHQAQVYRGAGSHQFRQDPPGHRSAGQGAQRHLPGAAAAAGAGKLRAPARHAAARQAAGRQPGHGRGAPAGARRHPRGQHGGNARHAHPGGRGRDRRNPDAGRPRPRRRLDRRRLRRPGPRRVPGGRARSAQGHRSTGRAARLRAGSARVEAQGAAVDGRVARAQADRATARRRRDLLLAPRSADVARQRHRGGVIGGHRLRQPVAGSAARAGAALPRRRRRRGGGDRRHCHGSQYADRAHRDDDQREIQRVRGRRDTGRAGAPDRRPGRALRRARGGIGGRLRRGNPQCDALAAARKTGAAQDDRLCRGAHARAPAPHFGRHQRARPGQAAQALRPQYRRAGRLFLSAHHRGPVRAGGMARYLAAHGRGKVCPVAGADLGQGAQPATRVGKLGQRAGAQEGHAPETGEQSAALHESAGSGRRVPAVLGLCVAGVPAAGIFSGYGTGAKAVARGVGTGGCDITGSKFGSAASAA</sequence>
<dbReference type="PANTHER" id="PTHR45339:SF1">
    <property type="entry name" value="HYBRID SIGNAL TRANSDUCTION HISTIDINE KINASE J"/>
    <property type="match status" value="1"/>
</dbReference>
<dbReference type="InterPro" id="IPR011006">
    <property type="entry name" value="CheY-like_superfamily"/>
</dbReference>
<gene>
    <name evidence="6" type="ORF">Tci_000339</name>
</gene>
<dbReference type="PANTHER" id="PTHR45339">
    <property type="entry name" value="HYBRID SIGNAL TRANSDUCTION HISTIDINE KINASE J"/>
    <property type="match status" value="1"/>
</dbReference>
<keyword evidence="6" id="KW-0418">Kinase</keyword>
<feature type="compositionally biased region" description="Basic residues" evidence="4">
    <location>
        <begin position="865"/>
        <end position="881"/>
    </location>
</feature>
<dbReference type="SMART" id="SM00448">
    <property type="entry name" value="REC"/>
    <property type="match status" value="1"/>
</dbReference>
<feature type="compositionally biased region" description="Low complexity" evidence="4">
    <location>
        <begin position="641"/>
        <end position="650"/>
    </location>
</feature>
<feature type="compositionally biased region" description="Low complexity" evidence="4">
    <location>
        <begin position="605"/>
        <end position="623"/>
    </location>
</feature>
<dbReference type="AlphaFoldDB" id="A0A699GFU8"/>
<feature type="compositionally biased region" description="Basic residues" evidence="4">
    <location>
        <begin position="412"/>
        <end position="427"/>
    </location>
</feature>
<name>A0A699GFU8_TANCI</name>
<keyword evidence="6" id="KW-0808">Transferase</keyword>
<feature type="compositionally biased region" description="Basic residues" evidence="4">
    <location>
        <begin position="833"/>
        <end position="852"/>
    </location>
</feature>
<keyword evidence="1 3" id="KW-0597">Phosphoprotein</keyword>
<feature type="compositionally biased region" description="Low complexity" evidence="4">
    <location>
        <begin position="789"/>
        <end position="807"/>
    </location>
</feature>
<evidence type="ECO:0000256" key="2">
    <source>
        <dbReference type="ARBA" id="ARBA00023012"/>
    </source>
</evidence>
<protein>
    <submittedName>
        <fullName evidence="6">Histidine kinase 5-like isoform X1</fullName>
    </submittedName>
</protein>
<feature type="compositionally biased region" description="Basic residues" evidence="4">
    <location>
        <begin position="505"/>
        <end position="526"/>
    </location>
</feature>
<feature type="modified residue" description="4-aspartylphosphate" evidence="3">
    <location>
        <position position="63"/>
    </location>
</feature>
<evidence type="ECO:0000313" key="6">
    <source>
        <dbReference type="EMBL" id="GEU28361.1"/>
    </source>
</evidence>
<dbReference type="EMBL" id="BKCJ010000005">
    <property type="protein sequence ID" value="GEU28361.1"/>
    <property type="molecule type" value="Genomic_DNA"/>
</dbReference>
<feature type="region of interest" description="Disordered" evidence="4">
    <location>
        <begin position="395"/>
        <end position="446"/>
    </location>
</feature>
<proteinExistence type="predicted"/>
<evidence type="ECO:0000259" key="5">
    <source>
        <dbReference type="PROSITE" id="PS50110"/>
    </source>
</evidence>
<dbReference type="SUPFAM" id="SSF52172">
    <property type="entry name" value="CheY-like"/>
    <property type="match status" value="1"/>
</dbReference>
<dbReference type="GO" id="GO:0016301">
    <property type="term" value="F:kinase activity"/>
    <property type="evidence" value="ECO:0007669"/>
    <property type="project" value="UniProtKB-KW"/>
</dbReference>
<feature type="compositionally biased region" description="Basic and acidic residues" evidence="4">
    <location>
        <begin position="733"/>
        <end position="750"/>
    </location>
</feature>
<reference evidence="6" key="1">
    <citation type="journal article" date="2019" name="Sci. Rep.">
        <title>Draft genome of Tanacetum cinerariifolium, the natural source of mosquito coil.</title>
        <authorList>
            <person name="Yamashiro T."/>
            <person name="Shiraishi A."/>
            <person name="Satake H."/>
            <person name="Nakayama K."/>
        </authorList>
    </citation>
    <scope>NUCLEOTIDE SEQUENCE</scope>
</reference>
<feature type="region of interest" description="Disordered" evidence="4">
    <location>
        <begin position="963"/>
        <end position="1045"/>
    </location>
</feature>